<dbReference type="RefSeq" id="WP_305516374.1">
    <property type="nucleotide sequence ID" value="NZ_JAUPEV010000001.1"/>
</dbReference>
<dbReference type="InterPro" id="IPR016036">
    <property type="entry name" value="Malonyl_transacylase_ACP-bd"/>
</dbReference>
<dbReference type="Proteomes" id="UP001177258">
    <property type="component" value="Unassembled WGS sequence"/>
</dbReference>
<dbReference type="AlphaFoldDB" id="A0AA90TB22"/>
<evidence type="ECO:0000256" key="4">
    <source>
        <dbReference type="ARBA" id="ARBA00023315"/>
    </source>
</evidence>
<accession>A0AA90TB22</accession>
<dbReference type="InterPro" id="IPR016035">
    <property type="entry name" value="Acyl_Trfase/lysoPLipase"/>
</dbReference>
<evidence type="ECO:0000313" key="12">
    <source>
        <dbReference type="Proteomes" id="UP001240777"/>
    </source>
</evidence>
<evidence type="ECO:0000259" key="8">
    <source>
        <dbReference type="SMART" id="SM00827"/>
    </source>
</evidence>
<dbReference type="InterPro" id="IPR014043">
    <property type="entry name" value="Acyl_transferase_dom"/>
</dbReference>
<dbReference type="NCBIfam" id="TIGR00128">
    <property type="entry name" value="fabD"/>
    <property type="match status" value="1"/>
</dbReference>
<proteinExistence type="inferred from homology"/>
<dbReference type="Gene3D" id="3.40.366.10">
    <property type="entry name" value="Malonyl-Coenzyme A Acyl Carrier Protein, domain 2"/>
    <property type="match status" value="1"/>
</dbReference>
<feature type="active site" evidence="7">
    <location>
        <position position="90"/>
    </location>
</feature>
<dbReference type="EMBL" id="JAUYZK010000001">
    <property type="protein sequence ID" value="MDP2538401.1"/>
    <property type="molecule type" value="Genomic_DNA"/>
</dbReference>
<dbReference type="GO" id="GO:0005829">
    <property type="term" value="C:cytosol"/>
    <property type="evidence" value="ECO:0007669"/>
    <property type="project" value="TreeGrafter"/>
</dbReference>
<dbReference type="InterPro" id="IPR050858">
    <property type="entry name" value="Mal-CoA-ACP_Trans/PKS_FabD"/>
</dbReference>
<dbReference type="InterPro" id="IPR001227">
    <property type="entry name" value="Ac_transferase_dom_sf"/>
</dbReference>
<evidence type="ECO:0000256" key="5">
    <source>
        <dbReference type="ARBA" id="ARBA00048462"/>
    </source>
</evidence>
<dbReference type="PANTHER" id="PTHR42681">
    <property type="entry name" value="MALONYL-COA-ACYL CARRIER PROTEIN TRANSACYLASE, MITOCHONDRIAL"/>
    <property type="match status" value="1"/>
</dbReference>
<evidence type="ECO:0000256" key="6">
    <source>
        <dbReference type="PIRNR" id="PIRNR000446"/>
    </source>
</evidence>
<reference evidence="10 12" key="1">
    <citation type="submission" date="2023-07" db="EMBL/GenBank/DDBJ databases">
        <title>Unpublished Manusciprt.</title>
        <authorList>
            <person name="Aydin F."/>
            <person name="Tarhane S."/>
            <person name="Saticioglu I.B."/>
            <person name="Karakaya E."/>
            <person name="Abay S."/>
            <person name="Guran O."/>
            <person name="Bozkurt E."/>
            <person name="Uzum N."/>
            <person name="Olgun K."/>
            <person name="Jablonski D."/>
        </authorList>
    </citation>
    <scope>NUCLEOTIDE SEQUENCE</scope>
    <source>
        <strain evidence="12">faydin-H75</strain>
        <strain evidence="10">Faydin-H76</strain>
    </source>
</reference>
<dbReference type="PIRSF" id="PIRSF000446">
    <property type="entry name" value="Mct"/>
    <property type="match status" value="1"/>
</dbReference>
<evidence type="ECO:0000256" key="1">
    <source>
        <dbReference type="ARBA" id="ARBA00013258"/>
    </source>
</evidence>
<dbReference type="InterPro" id="IPR024925">
    <property type="entry name" value="Malonyl_CoA-ACP_transAc"/>
</dbReference>
<sequence>MKYAFIFPGQGSQSIGMGKEFYDNFSVAKDLFERASQSIKVDMKKLLFEENDQINQTAFTQPAIFLVSYVAHTIFQEECSLLPEIALGHSLGEISALSIAGALSFENAMILTHKRGELMQKACEGKDAGMMVVVGLEDEKLQDFCTKEQSEGKSIWCANYNGDGQIVLAGTKTDLMAAESSIKEMGAKRALLLPMSVASHCPILTDICGDFKVLLDELLSENFSLSVLSNATMEAYNTKQRAIELLSDQLVKPVLYKQSIRKLSNDVDMFIEFGHGGVLKGLNKRLSEKTTLNVANLHSLNEVITQIK</sequence>
<comment type="catalytic activity">
    <reaction evidence="5 6">
        <text>holo-[ACP] + malonyl-CoA = malonyl-[ACP] + CoA</text>
        <dbReference type="Rhea" id="RHEA:41792"/>
        <dbReference type="Rhea" id="RHEA-COMP:9623"/>
        <dbReference type="Rhea" id="RHEA-COMP:9685"/>
        <dbReference type="ChEBI" id="CHEBI:57287"/>
        <dbReference type="ChEBI" id="CHEBI:57384"/>
        <dbReference type="ChEBI" id="CHEBI:64479"/>
        <dbReference type="ChEBI" id="CHEBI:78449"/>
        <dbReference type="EC" id="2.3.1.39"/>
    </reaction>
</comment>
<dbReference type="SUPFAM" id="SSF52151">
    <property type="entry name" value="FabD/lysophospholipase-like"/>
    <property type="match status" value="1"/>
</dbReference>
<gene>
    <name evidence="10" type="primary">fabD</name>
    <name evidence="9" type="ORF">Q5I04_01190</name>
    <name evidence="10" type="ORF">Q5I06_01190</name>
</gene>
<feature type="domain" description="Malonyl-CoA:ACP transacylase (MAT)" evidence="8">
    <location>
        <begin position="6"/>
        <end position="302"/>
    </location>
</feature>
<evidence type="ECO:0000256" key="2">
    <source>
        <dbReference type="ARBA" id="ARBA00018953"/>
    </source>
</evidence>
<reference evidence="9" key="2">
    <citation type="submission" date="2023-07" db="EMBL/GenBank/DDBJ databases">
        <authorList>
            <person name="Aydin F."/>
            <person name="Tarhane S."/>
            <person name="Saticioglu I.B."/>
            <person name="Karakaya E."/>
            <person name="Abay S."/>
            <person name="Guran O."/>
            <person name="Bozkurt E."/>
            <person name="Uzum N."/>
            <person name="Olgun K."/>
            <person name="Jablonski D."/>
        </authorList>
    </citation>
    <scope>NUCLEOTIDE SEQUENCE</scope>
    <source>
        <strain evidence="9">Faydin-H75</strain>
    </source>
</reference>
<dbReference type="InterPro" id="IPR004410">
    <property type="entry name" value="Malonyl_CoA-ACP_transAc_FabD"/>
</dbReference>
<organism evidence="10 11">
    <name type="scientific">Helicobacter cappadocius</name>
    <dbReference type="NCBI Taxonomy" id="3063998"/>
    <lineage>
        <taxon>Bacteria</taxon>
        <taxon>Pseudomonadati</taxon>
        <taxon>Campylobacterota</taxon>
        <taxon>Epsilonproteobacteria</taxon>
        <taxon>Campylobacterales</taxon>
        <taxon>Helicobacteraceae</taxon>
        <taxon>Helicobacter</taxon>
    </lineage>
</organism>
<dbReference type="Pfam" id="PF00698">
    <property type="entry name" value="Acyl_transf_1"/>
    <property type="match status" value="1"/>
</dbReference>
<dbReference type="PANTHER" id="PTHR42681:SF1">
    <property type="entry name" value="MALONYL-COA-ACYL CARRIER PROTEIN TRANSACYLASE, MITOCHONDRIAL"/>
    <property type="match status" value="1"/>
</dbReference>
<keyword evidence="4 6" id="KW-0012">Acyltransferase</keyword>
<comment type="caution">
    <text evidence="10">The sequence shown here is derived from an EMBL/GenBank/DDBJ whole genome shotgun (WGS) entry which is preliminary data.</text>
</comment>
<dbReference type="SUPFAM" id="SSF55048">
    <property type="entry name" value="Probable ACP-binding domain of malonyl-CoA ACP transacylase"/>
    <property type="match status" value="1"/>
</dbReference>
<evidence type="ECO:0000256" key="7">
    <source>
        <dbReference type="PIRSR" id="PIRSR000446-1"/>
    </source>
</evidence>
<evidence type="ECO:0000313" key="11">
    <source>
        <dbReference type="Proteomes" id="UP001177258"/>
    </source>
</evidence>
<protein>
    <recommendedName>
        <fullName evidence="2 6">Malonyl CoA-acyl carrier protein transacylase</fullName>
        <ecNumber evidence="1 6">2.3.1.39</ecNumber>
    </recommendedName>
</protein>
<comment type="similarity">
    <text evidence="6">Belongs to the fabD family.</text>
</comment>
<evidence type="ECO:0000256" key="3">
    <source>
        <dbReference type="ARBA" id="ARBA00022679"/>
    </source>
</evidence>
<dbReference type="Proteomes" id="UP001240777">
    <property type="component" value="Unassembled WGS sequence"/>
</dbReference>
<dbReference type="GO" id="GO:0006633">
    <property type="term" value="P:fatty acid biosynthetic process"/>
    <property type="evidence" value="ECO:0007669"/>
    <property type="project" value="TreeGrafter"/>
</dbReference>
<keyword evidence="3 6" id="KW-0808">Transferase</keyword>
<evidence type="ECO:0000313" key="9">
    <source>
        <dbReference type="EMBL" id="MDO7252534.1"/>
    </source>
</evidence>
<evidence type="ECO:0000313" key="10">
    <source>
        <dbReference type="EMBL" id="MDP2538401.1"/>
    </source>
</evidence>
<feature type="active site" evidence="7">
    <location>
        <position position="200"/>
    </location>
</feature>
<name>A0AA90TB22_9HELI</name>
<dbReference type="Gene3D" id="3.30.70.250">
    <property type="entry name" value="Malonyl-CoA ACP transacylase, ACP-binding"/>
    <property type="match status" value="1"/>
</dbReference>
<dbReference type="EC" id="2.3.1.39" evidence="1 6"/>
<dbReference type="SMART" id="SM00827">
    <property type="entry name" value="PKS_AT"/>
    <property type="match status" value="1"/>
</dbReference>
<reference evidence="9 11" key="3">
    <citation type="journal article" date="2024" name="Syst. Appl. Microbiol.">
        <title>Helicobacter cappadocius sp. nov., from lizards: The first psychrotrophic Helicobacter species.</title>
        <authorList>
            <person name="Aydin F."/>
            <person name="Tarhane S."/>
            <person name="Karakaya E."/>
            <person name="Abay S."/>
            <person name="Kayman T."/>
            <person name="Guran O."/>
            <person name="Bozkurt E."/>
            <person name="Uzum N."/>
            <person name="Avci A."/>
            <person name="Olgun K."/>
            <person name="Jablonski D."/>
            <person name="Guran C."/>
            <person name="Burcin Saticioglu I."/>
        </authorList>
    </citation>
    <scope>NUCLEOTIDE SEQUENCE [LARGE SCALE GENOMIC DNA]</scope>
    <source>
        <strain evidence="9">Faydin-H75</strain>
        <strain evidence="11">faydin-H76</strain>
    </source>
</reference>
<dbReference type="EMBL" id="JAUPEV010000001">
    <property type="protein sequence ID" value="MDO7252534.1"/>
    <property type="molecule type" value="Genomic_DNA"/>
</dbReference>
<dbReference type="GO" id="GO:0004314">
    <property type="term" value="F:[acyl-carrier-protein] S-malonyltransferase activity"/>
    <property type="evidence" value="ECO:0007669"/>
    <property type="project" value="UniProtKB-EC"/>
</dbReference>
<keyword evidence="12" id="KW-1185">Reference proteome</keyword>